<comment type="caution">
    <text evidence="5">The sequence shown here is derived from an EMBL/GenBank/DDBJ whole genome shotgun (WGS) entry which is preliminary data.</text>
</comment>
<dbReference type="InterPro" id="IPR036291">
    <property type="entry name" value="NAD(P)-bd_dom_sf"/>
</dbReference>
<evidence type="ECO:0000313" key="6">
    <source>
        <dbReference type="Proteomes" id="UP001320245"/>
    </source>
</evidence>
<protein>
    <submittedName>
        <fullName evidence="5">Uncharacterized protein</fullName>
    </submittedName>
</protein>
<name>A0AAN9UDG0_9PEZI</name>
<evidence type="ECO:0000256" key="4">
    <source>
        <dbReference type="RuleBase" id="RU000363"/>
    </source>
</evidence>
<dbReference type="PROSITE" id="PS00061">
    <property type="entry name" value="ADH_SHORT"/>
    <property type="match status" value="1"/>
</dbReference>
<dbReference type="AlphaFoldDB" id="A0AAN9UDG0"/>
<dbReference type="EMBL" id="JAJSPL020000007">
    <property type="protein sequence ID" value="KAK7745886.1"/>
    <property type="molecule type" value="Genomic_DNA"/>
</dbReference>
<dbReference type="SUPFAM" id="SSF51735">
    <property type="entry name" value="NAD(P)-binding Rossmann-fold domains"/>
    <property type="match status" value="1"/>
</dbReference>
<dbReference type="PANTHER" id="PTHR44169:SF6">
    <property type="entry name" value="NADPH-DEPENDENT 1-ACYLDIHYDROXYACETONE PHOSPHATE REDUCTASE"/>
    <property type="match status" value="1"/>
</dbReference>
<proteinExistence type="inferred from homology"/>
<dbReference type="GO" id="GO:0006654">
    <property type="term" value="P:phosphatidic acid biosynthetic process"/>
    <property type="evidence" value="ECO:0007669"/>
    <property type="project" value="TreeGrafter"/>
</dbReference>
<comment type="similarity">
    <text evidence="1 4">Belongs to the short-chain dehydrogenases/reductases (SDR) family.</text>
</comment>
<keyword evidence="2" id="KW-0521">NADP</keyword>
<evidence type="ECO:0000256" key="3">
    <source>
        <dbReference type="ARBA" id="ARBA00023002"/>
    </source>
</evidence>
<evidence type="ECO:0000256" key="2">
    <source>
        <dbReference type="ARBA" id="ARBA00022857"/>
    </source>
</evidence>
<evidence type="ECO:0000313" key="5">
    <source>
        <dbReference type="EMBL" id="KAK7745886.1"/>
    </source>
</evidence>
<dbReference type="GO" id="GO:0004806">
    <property type="term" value="F:triacylglycerol lipase activity"/>
    <property type="evidence" value="ECO:0007669"/>
    <property type="project" value="TreeGrafter"/>
</dbReference>
<keyword evidence="6" id="KW-1185">Reference proteome</keyword>
<reference evidence="5 6" key="1">
    <citation type="journal article" date="2023" name="PLoS ONE">
        <title>Cytospora paraplurivora sp. nov. isolated from orchards with fruit tree decline syndrome in Ontario, Canada.</title>
        <authorList>
            <person name="Ilyukhin E."/>
            <person name="Nguyen H.D.T."/>
            <person name="Castle A.J."/>
            <person name="Ellouze W."/>
        </authorList>
    </citation>
    <scope>NUCLEOTIDE SEQUENCE [LARGE SCALE GENOMIC DNA]</scope>
    <source>
        <strain evidence="5 6">FDS-564</strain>
    </source>
</reference>
<accession>A0AAN9UDG0</accession>
<dbReference type="Gene3D" id="3.40.50.720">
    <property type="entry name" value="NAD(P)-binding Rossmann-like Domain"/>
    <property type="match status" value="1"/>
</dbReference>
<dbReference type="InterPro" id="IPR020904">
    <property type="entry name" value="Sc_DH/Rdtase_CS"/>
</dbReference>
<dbReference type="GO" id="GO:0019433">
    <property type="term" value="P:triglyceride catabolic process"/>
    <property type="evidence" value="ECO:0007669"/>
    <property type="project" value="TreeGrafter"/>
</dbReference>
<dbReference type="GO" id="GO:0005811">
    <property type="term" value="C:lipid droplet"/>
    <property type="evidence" value="ECO:0007669"/>
    <property type="project" value="TreeGrafter"/>
</dbReference>
<gene>
    <name evidence="5" type="ORF">SLS53_002605</name>
</gene>
<dbReference type="Proteomes" id="UP001320245">
    <property type="component" value="Unassembled WGS sequence"/>
</dbReference>
<dbReference type="GO" id="GO:0000140">
    <property type="term" value="F:acylglycerone-phosphate reductase (NADP+) activity"/>
    <property type="evidence" value="ECO:0007669"/>
    <property type="project" value="TreeGrafter"/>
</dbReference>
<keyword evidence="3" id="KW-0560">Oxidoreductase</keyword>
<dbReference type="PRINTS" id="PR00081">
    <property type="entry name" value="GDHRDH"/>
</dbReference>
<dbReference type="GO" id="GO:0005783">
    <property type="term" value="C:endoplasmic reticulum"/>
    <property type="evidence" value="ECO:0007669"/>
    <property type="project" value="TreeGrafter"/>
</dbReference>
<organism evidence="5 6">
    <name type="scientific">Cytospora paraplurivora</name>
    <dbReference type="NCBI Taxonomy" id="2898453"/>
    <lineage>
        <taxon>Eukaryota</taxon>
        <taxon>Fungi</taxon>
        <taxon>Dikarya</taxon>
        <taxon>Ascomycota</taxon>
        <taxon>Pezizomycotina</taxon>
        <taxon>Sordariomycetes</taxon>
        <taxon>Sordariomycetidae</taxon>
        <taxon>Diaporthales</taxon>
        <taxon>Cytosporaceae</taxon>
        <taxon>Cytospora</taxon>
    </lineage>
</organism>
<dbReference type="PANTHER" id="PTHR44169">
    <property type="entry name" value="NADPH-DEPENDENT 1-ACYLDIHYDROXYACETONE PHOSPHATE REDUCTASE"/>
    <property type="match status" value="1"/>
</dbReference>
<dbReference type="PRINTS" id="PR00080">
    <property type="entry name" value="SDRFAMILY"/>
</dbReference>
<dbReference type="InterPro" id="IPR002347">
    <property type="entry name" value="SDR_fam"/>
</dbReference>
<dbReference type="Pfam" id="PF00106">
    <property type="entry name" value="adh_short"/>
    <property type="match status" value="2"/>
</dbReference>
<evidence type="ECO:0000256" key="1">
    <source>
        <dbReference type="ARBA" id="ARBA00006484"/>
    </source>
</evidence>
<sequence length="306" mass="32777">MASAVVQKKTVFITGCSNGSIGAAISKILLTHDFHVFAGVRSVSKATDLSVLSNVDIVEIDVTLPETISKAKQFVAERTGGKLDVLVSVSLCLSRTDSRIPPRMPSQARLRKTCLTVTNQVNTAGVEGVRPLLDVDIAWAKEIYDVNVWGILSVIQEFAPLVIEAKGIIANFSSIGSKVPMCWAGIYSSSKAAIAQLSETLRIELAPLGVRVVTVMCGSANTPIFNKPGGQLRLPERSYYAGHGIEEVANKQRDDHQGGSMNVDELAQSLVKGILSGTQKPVWAGTYAALASEKPILENSEETIAW</sequence>